<feature type="domain" description="Sulfatase N-terminal" evidence="3">
    <location>
        <begin position="12"/>
        <end position="313"/>
    </location>
</feature>
<dbReference type="CDD" id="cd16026">
    <property type="entry name" value="GALNS_like"/>
    <property type="match status" value="1"/>
</dbReference>
<dbReference type="InterPro" id="IPR000917">
    <property type="entry name" value="Sulfatase_N"/>
</dbReference>
<dbReference type="Gene3D" id="3.40.720.10">
    <property type="entry name" value="Alkaline Phosphatase, subunit A"/>
    <property type="match status" value="1"/>
</dbReference>
<dbReference type="PANTHER" id="PTHR42693:SF53">
    <property type="entry name" value="ENDO-4-O-SULFATASE"/>
    <property type="match status" value="1"/>
</dbReference>
<evidence type="ECO:0000256" key="1">
    <source>
        <dbReference type="ARBA" id="ARBA00008779"/>
    </source>
</evidence>
<reference evidence="4" key="1">
    <citation type="submission" date="2021-01" db="EMBL/GenBank/DDBJ databases">
        <title>Modified the classification status of verrucomicrobia.</title>
        <authorList>
            <person name="Feng X."/>
        </authorList>
    </citation>
    <scope>NUCLEOTIDE SEQUENCE</scope>
    <source>
        <strain evidence="4">KCTC 13126</strain>
    </source>
</reference>
<evidence type="ECO:0000256" key="2">
    <source>
        <dbReference type="ARBA" id="ARBA00022801"/>
    </source>
</evidence>
<dbReference type="RefSeq" id="WP_200353729.1">
    <property type="nucleotide sequence ID" value="NZ_JAENIL010000002.1"/>
</dbReference>
<dbReference type="AlphaFoldDB" id="A0A934VMT2"/>
<sequence>MSLPFEQQSNRPNIVFILTDDLGYADLSCYGSETIKTPNLDRLASEGIRFTNFHQSSAQCTPSRASILTGCYPQRVDLEGVLLPKHTKGLNPDETTVASCLKQSGYATALFGKWHLGHHLEHLPTHHGFDRFYGIPYSNNMFPRVVFSDLEIVEENFDQASLTRRFTDASIDWIEEQGDTPFFLNLWHPMPHMPLAASPEFQGTSNFGLYGDVVQELDHHVGRLLDYLEKSGKADNTLVIFSSDNGPWQPKSVPDPNEGGSAYPFRGHKANEFEGGLRVPCIARWPGKIPANACSDTFWTGMDFLQTLCQITNSTLPVDCQFDGFEASNILCGKGESPYDFFFYYHYNQLNGVRSGDWKLMLPMTNRDEHYFYYQTDEAEARKVIGDPEELSIPLSLFDLKNDPSETTNQIDAYPEIADRLLNAIETMRLDLGDARIDSLGSNRRSALSVEPIKQR</sequence>
<dbReference type="Gene3D" id="3.30.1120.10">
    <property type="match status" value="1"/>
</dbReference>
<dbReference type="GO" id="GO:0004065">
    <property type="term" value="F:arylsulfatase activity"/>
    <property type="evidence" value="ECO:0007669"/>
    <property type="project" value="TreeGrafter"/>
</dbReference>
<name>A0A934VMT2_9BACT</name>
<comment type="similarity">
    <text evidence="1">Belongs to the sulfatase family.</text>
</comment>
<dbReference type="SUPFAM" id="SSF53649">
    <property type="entry name" value="Alkaline phosphatase-like"/>
    <property type="match status" value="1"/>
</dbReference>
<proteinExistence type="inferred from homology"/>
<dbReference type="EMBL" id="JAENIL010000002">
    <property type="protein sequence ID" value="MBK1875512.1"/>
    <property type="molecule type" value="Genomic_DNA"/>
</dbReference>
<evidence type="ECO:0000259" key="3">
    <source>
        <dbReference type="Pfam" id="PF00884"/>
    </source>
</evidence>
<comment type="caution">
    <text evidence="4">The sequence shown here is derived from an EMBL/GenBank/DDBJ whole genome shotgun (WGS) entry which is preliminary data.</text>
</comment>
<evidence type="ECO:0000313" key="5">
    <source>
        <dbReference type="Proteomes" id="UP000617628"/>
    </source>
</evidence>
<organism evidence="4 5">
    <name type="scientific">Pelagicoccus mobilis</name>
    <dbReference type="NCBI Taxonomy" id="415221"/>
    <lineage>
        <taxon>Bacteria</taxon>
        <taxon>Pseudomonadati</taxon>
        <taxon>Verrucomicrobiota</taxon>
        <taxon>Opitutia</taxon>
        <taxon>Puniceicoccales</taxon>
        <taxon>Pelagicoccaceae</taxon>
        <taxon>Pelagicoccus</taxon>
    </lineage>
</organism>
<dbReference type="InterPro" id="IPR050738">
    <property type="entry name" value="Sulfatase"/>
</dbReference>
<accession>A0A934VMT2</accession>
<dbReference type="InterPro" id="IPR017850">
    <property type="entry name" value="Alkaline_phosphatase_core_sf"/>
</dbReference>
<evidence type="ECO:0000313" key="4">
    <source>
        <dbReference type="EMBL" id="MBK1875512.1"/>
    </source>
</evidence>
<dbReference type="Pfam" id="PF14707">
    <property type="entry name" value="Sulfatase_C"/>
    <property type="match status" value="1"/>
</dbReference>
<keyword evidence="5" id="KW-1185">Reference proteome</keyword>
<protein>
    <submittedName>
        <fullName evidence="4">Sulfatase</fullName>
    </submittedName>
</protein>
<keyword evidence="2" id="KW-0378">Hydrolase</keyword>
<dbReference type="Proteomes" id="UP000617628">
    <property type="component" value="Unassembled WGS sequence"/>
</dbReference>
<gene>
    <name evidence="4" type="ORF">JIN87_01465</name>
</gene>
<dbReference type="Pfam" id="PF00884">
    <property type="entry name" value="Sulfatase"/>
    <property type="match status" value="1"/>
</dbReference>
<dbReference type="PANTHER" id="PTHR42693">
    <property type="entry name" value="ARYLSULFATASE FAMILY MEMBER"/>
    <property type="match status" value="1"/>
</dbReference>